<dbReference type="PANTHER" id="PTHR12526:SF630">
    <property type="entry name" value="GLYCOSYLTRANSFERASE"/>
    <property type="match status" value="1"/>
</dbReference>
<evidence type="ECO:0000313" key="4">
    <source>
        <dbReference type="EMBL" id="RIA55382.1"/>
    </source>
</evidence>
<accession>A0A397Q2L1</accession>
<name>A0A397Q2L1_9HYPH</name>
<reference evidence="4 5" key="1">
    <citation type="submission" date="2018-08" db="EMBL/GenBank/DDBJ databases">
        <title>Genomic Encyclopedia of Archaeal and Bacterial Type Strains, Phase II (KMG-II): from individual species to whole genera.</title>
        <authorList>
            <person name="Goeker M."/>
        </authorList>
    </citation>
    <scope>NUCLEOTIDE SEQUENCE [LARGE SCALE GENOMIC DNA]</scope>
    <source>
        <strain evidence="4 5">DSM 5002</strain>
    </source>
</reference>
<keyword evidence="4" id="KW-0808">Transferase</keyword>
<dbReference type="CDD" id="cd03808">
    <property type="entry name" value="GT4_CapM-like"/>
    <property type="match status" value="1"/>
</dbReference>
<dbReference type="InterPro" id="IPR001296">
    <property type="entry name" value="Glyco_trans_1"/>
</dbReference>
<evidence type="ECO:0000259" key="2">
    <source>
        <dbReference type="Pfam" id="PF00534"/>
    </source>
</evidence>
<feature type="region of interest" description="Disordered" evidence="1">
    <location>
        <begin position="1"/>
        <end position="21"/>
    </location>
</feature>
<dbReference type="GO" id="GO:0016757">
    <property type="term" value="F:glycosyltransferase activity"/>
    <property type="evidence" value="ECO:0007669"/>
    <property type="project" value="InterPro"/>
</dbReference>
<feature type="domain" description="Glycosyl transferase family 1" evidence="2">
    <location>
        <begin position="215"/>
        <end position="381"/>
    </location>
</feature>
<dbReference type="AlphaFoldDB" id="A0A397Q2L1"/>
<keyword evidence="5" id="KW-1185">Reference proteome</keyword>
<comment type="caution">
    <text evidence="4">The sequence shown here is derived from an EMBL/GenBank/DDBJ whole genome shotgun (WGS) entry which is preliminary data.</text>
</comment>
<evidence type="ECO:0000256" key="1">
    <source>
        <dbReference type="SAM" id="MobiDB-lite"/>
    </source>
</evidence>
<feature type="region of interest" description="Disordered" evidence="1">
    <location>
        <begin position="435"/>
        <end position="455"/>
    </location>
</feature>
<gene>
    <name evidence="4" type="ORF">BXY53_0445</name>
</gene>
<dbReference type="EMBL" id="QXDF01000001">
    <property type="protein sequence ID" value="RIA55382.1"/>
    <property type="molecule type" value="Genomic_DNA"/>
</dbReference>
<dbReference type="PANTHER" id="PTHR12526">
    <property type="entry name" value="GLYCOSYLTRANSFERASE"/>
    <property type="match status" value="1"/>
</dbReference>
<dbReference type="SUPFAM" id="SSF53756">
    <property type="entry name" value="UDP-Glycosyltransferase/glycogen phosphorylase"/>
    <property type="match status" value="1"/>
</dbReference>
<dbReference type="Pfam" id="PF00534">
    <property type="entry name" value="Glycos_transf_1"/>
    <property type="match status" value="1"/>
</dbReference>
<evidence type="ECO:0000313" key="5">
    <source>
        <dbReference type="Proteomes" id="UP000266273"/>
    </source>
</evidence>
<sequence>MTGVARQTAQSSSTSVAGTDRVRQPVPPRILLVGGSDHDLRIPFLLELAKMGFDVAAAGTCSSDPFARNGIRYYPYSFDRFANPLADWRALRDLRRIIAEHKPDIVHSFDTKPGILVPAAARARPGTHVMRTINGLGWLFSSQSLPARALRPAFNILHRATAPWTTLTVFQNRSDEAFFKERHMIGRGGSCLIPGSGADIANFEKRRSEGPSAEELRTALGLADAEVVITVTRLSRIKGIPALLEAAALVYAVRPGVRFLLVGSRETEGKLAVTQAEIDRHAPYVMAIGPRSDVPSLLSMADIFAFPTELCEGVPRVLLEAGLAGLPIVTTNMPGCPDVVEDGESGFVVTAGQPRQLADRILDLLHDRDSAHEMGQRARRRVVQTFSLEAIVDAYATAYERLAAGATAQTKTESAQTGSVDHPARQQAHAMIPENLPTANPSRSEHFGGNRNANV</sequence>
<dbReference type="Pfam" id="PF13579">
    <property type="entry name" value="Glyco_trans_4_4"/>
    <property type="match status" value="1"/>
</dbReference>
<feature type="domain" description="Glycosyltransferase subfamily 4-like N-terminal" evidence="3">
    <location>
        <begin position="47"/>
        <end position="167"/>
    </location>
</feature>
<protein>
    <submittedName>
        <fullName evidence="4">Glycosyltransferase involved in cell wall biosynthesis</fullName>
    </submittedName>
</protein>
<dbReference type="Proteomes" id="UP000266273">
    <property type="component" value="Unassembled WGS sequence"/>
</dbReference>
<dbReference type="Gene3D" id="3.40.50.2000">
    <property type="entry name" value="Glycogen Phosphorylase B"/>
    <property type="match status" value="2"/>
</dbReference>
<evidence type="ECO:0000259" key="3">
    <source>
        <dbReference type="Pfam" id="PF13579"/>
    </source>
</evidence>
<proteinExistence type="predicted"/>
<feature type="compositionally biased region" description="Polar residues" evidence="1">
    <location>
        <begin position="1"/>
        <end position="17"/>
    </location>
</feature>
<dbReference type="InterPro" id="IPR028098">
    <property type="entry name" value="Glyco_trans_4-like_N"/>
</dbReference>
<organism evidence="4 5">
    <name type="scientific">Dichotomicrobium thermohalophilum</name>
    <dbReference type="NCBI Taxonomy" id="933063"/>
    <lineage>
        <taxon>Bacteria</taxon>
        <taxon>Pseudomonadati</taxon>
        <taxon>Pseudomonadota</taxon>
        <taxon>Alphaproteobacteria</taxon>
        <taxon>Hyphomicrobiales</taxon>
        <taxon>Hyphomicrobiaceae</taxon>
        <taxon>Dichotomicrobium</taxon>
    </lineage>
</organism>